<proteinExistence type="predicted"/>
<sequence>MRGGNLGQVALPRRRRAEDPMRAFDSLPPVLRRWLTQAALPWSPASCRRIWQAARARGESPDAALARLQRAEALALARLGAEPRRP</sequence>
<evidence type="ECO:0000313" key="1">
    <source>
        <dbReference type="EMBL" id="SDI14393.1"/>
    </source>
</evidence>
<dbReference type="InterPro" id="IPR045386">
    <property type="entry name" value="DUF6525"/>
</dbReference>
<reference evidence="1 2" key="1">
    <citation type="submission" date="2016-10" db="EMBL/GenBank/DDBJ databases">
        <authorList>
            <person name="de Groot N.N."/>
        </authorList>
    </citation>
    <scope>NUCLEOTIDE SEQUENCE [LARGE SCALE GENOMIC DNA]</scope>
    <source>
        <strain evidence="1 2">DSM 26424</strain>
    </source>
</reference>
<dbReference type="OrthoDB" id="7658988at2"/>
<protein>
    <submittedName>
        <fullName evidence="1">Uncharacterized protein</fullName>
    </submittedName>
</protein>
<dbReference type="Proteomes" id="UP000199093">
    <property type="component" value="Unassembled WGS sequence"/>
</dbReference>
<keyword evidence="2" id="KW-1185">Reference proteome</keyword>
<gene>
    <name evidence="1" type="ORF">SAMN04487993_1001246</name>
</gene>
<dbReference type="Pfam" id="PF20135">
    <property type="entry name" value="DUF6525"/>
    <property type="match status" value="1"/>
</dbReference>
<dbReference type="AlphaFoldDB" id="A0A1G8I654"/>
<dbReference type="RefSeq" id="WP_089842502.1">
    <property type="nucleotide sequence ID" value="NZ_FNEJ01000001.1"/>
</dbReference>
<dbReference type="EMBL" id="FNEJ01000001">
    <property type="protein sequence ID" value="SDI14393.1"/>
    <property type="molecule type" value="Genomic_DNA"/>
</dbReference>
<accession>A0A1G8I654</accession>
<organism evidence="1 2">
    <name type="scientific">Salipiger marinus</name>
    <dbReference type="NCBI Taxonomy" id="555512"/>
    <lineage>
        <taxon>Bacteria</taxon>
        <taxon>Pseudomonadati</taxon>
        <taxon>Pseudomonadota</taxon>
        <taxon>Alphaproteobacteria</taxon>
        <taxon>Rhodobacterales</taxon>
        <taxon>Roseobacteraceae</taxon>
        <taxon>Salipiger</taxon>
    </lineage>
</organism>
<dbReference type="STRING" id="555512.SAMN04487993_1001246"/>
<evidence type="ECO:0000313" key="2">
    <source>
        <dbReference type="Proteomes" id="UP000199093"/>
    </source>
</evidence>
<name>A0A1G8I654_9RHOB</name>